<feature type="transmembrane region" description="Helical" evidence="1">
    <location>
        <begin position="153"/>
        <end position="177"/>
    </location>
</feature>
<keyword evidence="3" id="KW-1185">Reference proteome</keyword>
<dbReference type="AlphaFoldDB" id="A0A812C5X8"/>
<keyword evidence="1" id="KW-0812">Transmembrane</keyword>
<reference evidence="2" key="1">
    <citation type="submission" date="2021-01" db="EMBL/GenBank/DDBJ databases">
        <authorList>
            <person name="Li R."/>
            <person name="Bekaert M."/>
        </authorList>
    </citation>
    <scope>NUCLEOTIDE SEQUENCE</scope>
    <source>
        <strain evidence="2">Farmed</strain>
    </source>
</reference>
<feature type="transmembrane region" description="Helical" evidence="1">
    <location>
        <begin position="46"/>
        <end position="70"/>
    </location>
</feature>
<evidence type="ECO:0000256" key="1">
    <source>
        <dbReference type="SAM" id="Phobius"/>
    </source>
</evidence>
<keyword evidence="1" id="KW-1133">Transmembrane helix</keyword>
<evidence type="ECO:0000313" key="3">
    <source>
        <dbReference type="Proteomes" id="UP000597762"/>
    </source>
</evidence>
<sequence>MPSGTPLIYYSFVNSFLSSCLPDPVSFDILFGNPFVSSAFWNTINFFFFSQPLSFLVFMITIPLFLCYSFRKDLHSSAPQSFVIPTETLFVFIRPGTEFLFYSYRNPFRLFILLISIPLLFLLQPNSFVIFLDLHSFIIVPGTPFVCFSFRNLNLLLLFACKLALSLSLSLSLYLSLSLSLSLSLFLSQ</sequence>
<name>A0A812C5X8_ACAPH</name>
<keyword evidence="1" id="KW-0472">Membrane</keyword>
<protein>
    <submittedName>
        <fullName evidence="2">Uncharacterized protein</fullName>
    </submittedName>
</protein>
<evidence type="ECO:0000313" key="2">
    <source>
        <dbReference type="EMBL" id="CAE1254313.1"/>
    </source>
</evidence>
<feature type="transmembrane region" description="Helical" evidence="1">
    <location>
        <begin position="110"/>
        <end position="132"/>
    </location>
</feature>
<accession>A0A812C5X8</accession>
<organism evidence="2 3">
    <name type="scientific">Acanthosepion pharaonis</name>
    <name type="common">Pharaoh cuttlefish</name>
    <name type="synonym">Sepia pharaonis</name>
    <dbReference type="NCBI Taxonomy" id="158019"/>
    <lineage>
        <taxon>Eukaryota</taxon>
        <taxon>Metazoa</taxon>
        <taxon>Spiralia</taxon>
        <taxon>Lophotrochozoa</taxon>
        <taxon>Mollusca</taxon>
        <taxon>Cephalopoda</taxon>
        <taxon>Coleoidea</taxon>
        <taxon>Decapodiformes</taxon>
        <taxon>Sepiida</taxon>
        <taxon>Sepiina</taxon>
        <taxon>Sepiidae</taxon>
        <taxon>Acanthosepion</taxon>
    </lineage>
</organism>
<dbReference type="EMBL" id="CAHIKZ030001140">
    <property type="protein sequence ID" value="CAE1254313.1"/>
    <property type="molecule type" value="Genomic_DNA"/>
</dbReference>
<comment type="caution">
    <text evidence="2">The sequence shown here is derived from an EMBL/GenBank/DDBJ whole genome shotgun (WGS) entry which is preliminary data.</text>
</comment>
<proteinExistence type="predicted"/>
<dbReference type="Proteomes" id="UP000597762">
    <property type="component" value="Unassembled WGS sequence"/>
</dbReference>
<gene>
    <name evidence="2" type="ORF">SPHA_28888</name>
</gene>